<protein>
    <submittedName>
        <fullName evidence="2">Ovule protein</fullName>
    </submittedName>
</protein>
<keyword evidence="1" id="KW-1185">Reference proteome</keyword>
<proteinExistence type="predicted"/>
<evidence type="ECO:0000313" key="2">
    <source>
        <dbReference type="WBParaSite" id="Hba_08991"/>
    </source>
</evidence>
<sequence>MTMCKNSRKMFQADLNRFFERQNANYANSSPHLRNTTSCQLLLCQMSSASLNQIFHIFRNQFQATDFRRGHLGLQRRI</sequence>
<name>A0A1I7WUX6_HETBA</name>
<organism evidence="1 2">
    <name type="scientific">Heterorhabditis bacteriophora</name>
    <name type="common">Entomopathogenic nematode worm</name>
    <dbReference type="NCBI Taxonomy" id="37862"/>
    <lineage>
        <taxon>Eukaryota</taxon>
        <taxon>Metazoa</taxon>
        <taxon>Ecdysozoa</taxon>
        <taxon>Nematoda</taxon>
        <taxon>Chromadorea</taxon>
        <taxon>Rhabditida</taxon>
        <taxon>Rhabditina</taxon>
        <taxon>Rhabditomorpha</taxon>
        <taxon>Strongyloidea</taxon>
        <taxon>Heterorhabditidae</taxon>
        <taxon>Heterorhabditis</taxon>
    </lineage>
</organism>
<reference evidence="2" key="1">
    <citation type="submission" date="2016-11" db="UniProtKB">
        <authorList>
            <consortium name="WormBaseParasite"/>
        </authorList>
    </citation>
    <scope>IDENTIFICATION</scope>
</reference>
<dbReference type="Proteomes" id="UP000095283">
    <property type="component" value="Unplaced"/>
</dbReference>
<dbReference type="WBParaSite" id="Hba_08991">
    <property type="protein sequence ID" value="Hba_08991"/>
    <property type="gene ID" value="Hba_08991"/>
</dbReference>
<accession>A0A1I7WUX6</accession>
<evidence type="ECO:0000313" key="1">
    <source>
        <dbReference type="Proteomes" id="UP000095283"/>
    </source>
</evidence>
<dbReference type="AlphaFoldDB" id="A0A1I7WUX6"/>